<dbReference type="AlphaFoldDB" id="A0A0F9HJC4"/>
<reference evidence="1" key="1">
    <citation type="journal article" date="2015" name="Nature">
        <title>Complex archaea that bridge the gap between prokaryotes and eukaryotes.</title>
        <authorList>
            <person name="Spang A."/>
            <person name="Saw J.H."/>
            <person name="Jorgensen S.L."/>
            <person name="Zaremba-Niedzwiedzka K."/>
            <person name="Martijn J."/>
            <person name="Lind A.E."/>
            <person name="van Eijk R."/>
            <person name="Schleper C."/>
            <person name="Guy L."/>
            <person name="Ettema T.J."/>
        </authorList>
    </citation>
    <scope>NUCLEOTIDE SEQUENCE</scope>
</reference>
<protein>
    <submittedName>
        <fullName evidence="1">Uncharacterized protein</fullName>
    </submittedName>
</protein>
<proteinExistence type="predicted"/>
<name>A0A0F9HJC4_9ZZZZ</name>
<gene>
    <name evidence="1" type="ORF">LCGC14_1776350</name>
</gene>
<organism evidence="1">
    <name type="scientific">marine sediment metagenome</name>
    <dbReference type="NCBI Taxonomy" id="412755"/>
    <lineage>
        <taxon>unclassified sequences</taxon>
        <taxon>metagenomes</taxon>
        <taxon>ecological metagenomes</taxon>
    </lineage>
</organism>
<evidence type="ECO:0000313" key="1">
    <source>
        <dbReference type="EMBL" id="KKM03247.1"/>
    </source>
</evidence>
<sequence>LDDNARRKALSPTPANGLAYAYRFSGDESFMDFAAKHLVRDGGFRSKFRNGTTSGKDWSEHLHRLTQLFLHDLDKKRHPERYKQLPRPPAGKQ</sequence>
<dbReference type="EMBL" id="LAZR01016728">
    <property type="protein sequence ID" value="KKM03247.1"/>
    <property type="molecule type" value="Genomic_DNA"/>
</dbReference>
<accession>A0A0F9HJC4</accession>
<comment type="caution">
    <text evidence="1">The sequence shown here is derived from an EMBL/GenBank/DDBJ whole genome shotgun (WGS) entry which is preliminary data.</text>
</comment>
<feature type="non-terminal residue" evidence="1">
    <location>
        <position position="1"/>
    </location>
</feature>